<keyword evidence="3" id="KW-1133">Transmembrane helix</keyword>
<evidence type="ECO:0000313" key="4">
    <source>
        <dbReference type="EMBL" id="HIS65676.1"/>
    </source>
</evidence>
<sequence>MTEQSKPQEQNESTVAQPAPADPAKDREPISDEKRTALLRYMAILFGVAFLLVLLTFMIQLRDSKQTISELNKSNASALQNAGKLQDENQALSAANATLEVQVEDLEAQVEDLEESKERLEKTQSQLEQELEDANQKVTDTQTAYVLLAQAKTAAAEEDSETLSTVLEQLNPLVELLTADDQATVAQLQTQLDEAQ</sequence>
<dbReference type="Gene3D" id="1.20.5.340">
    <property type="match status" value="1"/>
</dbReference>
<reference evidence="4" key="2">
    <citation type="journal article" date="2021" name="PeerJ">
        <title>Extensive microbial diversity within the chicken gut microbiome revealed by metagenomics and culture.</title>
        <authorList>
            <person name="Gilroy R."/>
            <person name="Ravi A."/>
            <person name="Getino M."/>
            <person name="Pursley I."/>
            <person name="Horton D.L."/>
            <person name="Alikhan N.F."/>
            <person name="Baker D."/>
            <person name="Gharbi K."/>
            <person name="Hall N."/>
            <person name="Watson M."/>
            <person name="Adriaenssens E.M."/>
            <person name="Foster-Nyarko E."/>
            <person name="Jarju S."/>
            <person name="Secka A."/>
            <person name="Antonio M."/>
            <person name="Oren A."/>
            <person name="Chaudhuri R.R."/>
            <person name="La Ragione R."/>
            <person name="Hildebrand F."/>
            <person name="Pallen M.J."/>
        </authorList>
    </citation>
    <scope>NUCLEOTIDE SEQUENCE</scope>
    <source>
        <strain evidence="4">ChiBcec16-1751</strain>
    </source>
</reference>
<feature type="region of interest" description="Disordered" evidence="2">
    <location>
        <begin position="1"/>
        <end position="30"/>
    </location>
</feature>
<dbReference type="AlphaFoldDB" id="A0A9D1JTY7"/>
<name>A0A9D1JTY7_9FIRM</name>
<feature type="compositionally biased region" description="Polar residues" evidence="2">
    <location>
        <begin position="1"/>
        <end position="16"/>
    </location>
</feature>
<evidence type="ECO:0000256" key="3">
    <source>
        <dbReference type="SAM" id="Phobius"/>
    </source>
</evidence>
<protein>
    <submittedName>
        <fullName evidence="4">Uncharacterized protein</fullName>
    </submittedName>
</protein>
<keyword evidence="1" id="KW-0175">Coiled coil</keyword>
<feature type="transmembrane region" description="Helical" evidence="3">
    <location>
        <begin position="38"/>
        <end position="59"/>
    </location>
</feature>
<proteinExistence type="predicted"/>
<accession>A0A9D1JTY7</accession>
<dbReference type="Proteomes" id="UP000886741">
    <property type="component" value="Unassembled WGS sequence"/>
</dbReference>
<reference evidence="4" key="1">
    <citation type="submission" date="2020-10" db="EMBL/GenBank/DDBJ databases">
        <authorList>
            <person name="Gilroy R."/>
        </authorList>
    </citation>
    <scope>NUCLEOTIDE SEQUENCE</scope>
    <source>
        <strain evidence="4">ChiBcec16-1751</strain>
    </source>
</reference>
<evidence type="ECO:0000313" key="5">
    <source>
        <dbReference type="Proteomes" id="UP000886741"/>
    </source>
</evidence>
<evidence type="ECO:0000256" key="1">
    <source>
        <dbReference type="SAM" id="Coils"/>
    </source>
</evidence>
<organism evidence="4 5">
    <name type="scientific">Candidatus Avoscillospira avistercoris</name>
    <dbReference type="NCBI Taxonomy" id="2840707"/>
    <lineage>
        <taxon>Bacteria</taxon>
        <taxon>Bacillati</taxon>
        <taxon>Bacillota</taxon>
        <taxon>Clostridia</taxon>
        <taxon>Eubacteriales</taxon>
        <taxon>Oscillospiraceae</taxon>
        <taxon>Oscillospiraceae incertae sedis</taxon>
        <taxon>Candidatus Avoscillospira</taxon>
    </lineage>
</organism>
<keyword evidence="3" id="KW-0472">Membrane</keyword>
<evidence type="ECO:0000256" key="2">
    <source>
        <dbReference type="SAM" id="MobiDB-lite"/>
    </source>
</evidence>
<feature type="coiled-coil region" evidence="1">
    <location>
        <begin position="68"/>
        <end position="144"/>
    </location>
</feature>
<keyword evidence="3" id="KW-0812">Transmembrane</keyword>
<gene>
    <name evidence="4" type="ORF">IAA83_09985</name>
</gene>
<dbReference type="EMBL" id="DVJJ01000150">
    <property type="protein sequence ID" value="HIS65676.1"/>
    <property type="molecule type" value="Genomic_DNA"/>
</dbReference>
<comment type="caution">
    <text evidence="4">The sequence shown here is derived from an EMBL/GenBank/DDBJ whole genome shotgun (WGS) entry which is preliminary data.</text>
</comment>